<sequence>MPPQQARRNSRPAPGGSTTGANSTGASPAEPLRTGPPRILCAAEVRLGGIPAGLPPLSGEAAEIAAGASRRQWDALVNAAAEADAFVLIGRLLDPAADLRAERALRDGLERLAAAEVATFALTDEPLPDDLPLTLLAPDEPSEIELSRGGEGLAVLRTLAGAATFPMPDGLPVLGITSEPEADAEGCDALFTLSSAASEAAPGTWFVLPETAGAAGGRTEPRGERAVRFFAPVLELPEEPHDLPARLRNAAPRRDDGERLRIVDWTLHVGPWGDRLTDEDARALAGALSDTWALHSVTVLPHPGRFVDGDEDEPGEAAAFLEALAHFDPLGDAPALPGVAPDPDRVRTLATRFAAPLLSAG</sequence>
<dbReference type="EMBL" id="CP036265">
    <property type="protein sequence ID" value="QDT17711.1"/>
    <property type="molecule type" value="Genomic_DNA"/>
</dbReference>
<dbReference type="KEGG" id="acaf:CA12_38420"/>
<evidence type="ECO:0000256" key="1">
    <source>
        <dbReference type="SAM" id="MobiDB-lite"/>
    </source>
</evidence>
<dbReference type="Proteomes" id="UP000318741">
    <property type="component" value="Chromosome"/>
</dbReference>
<evidence type="ECO:0000313" key="3">
    <source>
        <dbReference type="Proteomes" id="UP000318741"/>
    </source>
</evidence>
<name>A0A517PED8_9PLAN</name>
<dbReference type="RefSeq" id="WP_145360677.1">
    <property type="nucleotide sequence ID" value="NZ_CP036265.1"/>
</dbReference>
<feature type="compositionally biased region" description="Low complexity" evidence="1">
    <location>
        <begin position="13"/>
        <end position="29"/>
    </location>
</feature>
<protein>
    <submittedName>
        <fullName evidence="2">Uncharacterized protein</fullName>
    </submittedName>
</protein>
<feature type="region of interest" description="Disordered" evidence="1">
    <location>
        <begin position="1"/>
        <end position="37"/>
    </location>
</feature>
<reference evidence="2 3" key="1">
    <citation type="submission" date="2019-02" db="EMBL/GenBank/DDBJ databases">
        <title>Deep-cultivation of Planctomycetes and their phenomic and genomic characterization uncovers novel biology.</title>
        <authorList>
            <person name="Wiegand S."/>
            <person name="Jogler M."/>
            <person name="Boedeker C."/>
            <person name="Pinto D."/>
            <person name="Vollmers J."/>
            <person name="Rivas-Marin E."/>
            <person name="Kohn T."/>
            <person name="Peeters S.H."/>
            <person name="Heuer A."/>
            <person name="Rast P."/>
            <person name="Oberbeckmann S."/>
            <person name="Bunk B."/>
            <person name="Jeske O."/>
            <person name="Meyerdierks A."/>
            <person name="Storesund J.E."/>
            <person name="Kallscheuer N."/>
            <person name="Luecker S."/>
            <person name="Lage O.M."/>
            <person name="Pohl T."/>
            <person name="Merkel B.J."/>
            <person name="Hornburger P."/>
            <person name="Mueller R.-W."/>
            <person name="Bruemmer F."/>
            <person name="Labrenz M."/>
            <person name="Spormann A.M."/>
            <person name="Op den Camp H."/>
            <person name="Overmann J."/>
            <person name="Amann R."/>
            <person name="Jetten M.S.M."/>
            <person name="Mascher T."/>
            <person name="Medema M.H."/>
            <person name="Devos D.P."/>
            <person name="Kaster A.-K."/>
            <person name="Ovreas L."/>
            <person name="Rohde M."/>
            <person name="Galperin M.Y."/>
            <person name="Jogler C."/>
        </authorList>
    </citation>
    <scope>NUCLEOTIDE SEQUENCE [LARGE SCALE GENOMIC DNA]</scope>
    <source>
        <strain evidence="2 3">CA12</strain>
    </source>
</reference>
<evidence type="ECO:0000313" key="2">
    <source>
        <dbReference type="EMBL" id="QDT17711.1"/>
    </source>
</evidence>
<dbReference type="AlphaFoldDB" id="A0A517PED8"/>
<keyword evidence="3" id="KW-1185">Reference proteome</keyword>
<accession>A0A517PED8</accession>
<organism evidence="2 3">
    <name type="scientific">Alienimonas californiensis</name>
    <dbReference type="NCBI Taxonomy" id="2527989"/>
    <lineage>
        <taxon>Bacteria</taxon>
        <taxon>Pseudomonadati</taxon>
        <taxon>Planctomycetota</taxon>
        <taxon>Planctomycetia</taxon>
        <taxon>Planctomycetales</taxon>
        <taxon>Planctomycetaceae</taxon>
        <taxon>Alienimonas</taxon>
    </lineage>
</organism>
<gene>
    <name evidence="2" type="ORF">CA12_38420</name>
</gene>
<proteinExistence type="predicted"/>